<keyword evidence="2" id="KW-1185">Reference proteome</keyword>
<protein>
    <submittedName>
        <fullName evidence="1">Uncharacterized protein</fullName>
    </submittedName>
</protein>
<dbReference type="EMBL" id="BLXT01007044">
    <property type="protein sequence ID" value="GFO36152.1"/>
    <property type="molecule type" value="Genomic_DNA"/>
</dbReference>
<evidence type="ECO:0000313" key="2">
    <source>
        <dbReference type="Proteomes" id="UP000735302"/>
    </source>
</evidence>
<proteinExistence type="predicted"/>
<dbReference type="Proteomes" id="UP000735302">
    <property type="component" value="Unassembled WGS sequence"/>
</dbReference>
<name>A0AAV4CW66_9GAST</name>
<accession>A0AAV4CW66</accession>
<gene>
    <name evidence="1" type="ORF">PoB_006265700</name>
</gene>
<comment type="caution">
    <text evidence="1">The sequence shown here is derived from an EMBL/GenBank/DDBJ whole genome shotgun (WGS) entry which is preliminary data.</text>
</comment>
<organism evidence="1 2">
    <name type="scientific">Plakobranchus ocellatus</name>
    <dbReference type="NCBI Taxonomy" id="259542"/>
    <lineage>
        <taxon>Eukaryota</taxon>
        <taxon>Metazoa</taxon>
        <taxon>Spiralia</taxon>
        <taxon>Lophotrochozoa</taxon>
        <taxon>Mollusca</taxon>
        <taxon>Gastropoda</taxon>
        <taxon>Heterobranchia</taxon>
        <taxon>Euthyneura</taxon>
        <taxon>Panpulmonata</taxon>
        <taxon>Sacoglossa</taxon>
        <taxon>Placobranchoidea</taxon>
        <taxon>Plakobranchidae</taxon>
        <taxon>Plakobranchus</taxon>
    </lineage>
</organism>
<reference evidence="1 2" key="1">
    <citation type="journal article" date="2021" name="Elife">
        <title>Chloroplast acquisition without the gene transfer in kleptoplastic sea slugs, Plakobranchus ocellatus.</title>
        <authorList>
            <person name="Maeda T."/>
            <person name="Takahashi S."/>
            <person name="Yoshida T."/>
            <person name="Shimamura S."/>
            <person name="Takaki Y."/>
            <person name="Nagai Y."/>
            <person name="Toyoda A."/>
            <person name="Suzuki Y."/>
            <person name="Arimoto A."/>
            <person name="Ishii H."/>
            <person name="Satoh N."/>
            <person name="Nishiyama T."/>
            <person name="Hasebe M."/>
            <person name="Maruyama T."/>
            <person name="Minagawa J."/>
            <person name="Obokata J."/>
            <person name="Shigenobu S."/>
        </authorList>
    </citation>
    <scope>NUCLEOTIDE SEQUENCE [LARGE SCALE GENOMIC DNA]</scope>
</reference>
<sequence>MVSRLPVNDIVIVRMAQWLSDVTILPAAIGRGSALTVHNKLISGSQALRQAGVPMVLKTAIGKYVQISKSIHYSLCHQGPVAIEVRIPGGVDCARSCRGRLEITVPDPAGGDRRSLYPTRQGVRGDHCTLPCRGRQEITVPDSAGGDRKSLYPTLQEATGDHCTRLCRGRQEITVPDSAGGDRRSLYPTLQEATGDHCTRPCRRRQEITAANLNVNSYSK</sequence>
<evidence type="ECO:0000313" key="1">
    <source>
        <dbReference type="EMBL" id="GFO36152.1"/>
    </source>
</evidence>
<dbReference type="AlphaFoldDB" id="A0AAV4CW66"/>